<comment type="similarity">
    <text evidence="1 7">Belongs to the alpha-carbonic anhydrase family.</text>
</comment>
<keyword evidence="5" id="KW-0325">Glycoprotein</keyword>
<comment type="function">
    <text evidence="7">Reversible hydration of carbon dioxide.</text>
</comment>
<dbReference type="GO" id="GO:0005886">
    <property type="term" value="C:plasma membrane"/>
    <property type="evidence" value="ECO:0007669"/>
    <property type="project" value="TreeGrafter"/>
</dbReference>
<evidence type="ECO:0000256" key="4">
    <source>
        <dbReference type="ARBA" id="ARBA00022833"/>
    </source>
</evidence>
<dbReference type="InterPro" id="IPR018338">
    <property type="entry name" value="Carbonic_anhydrase_a-class_CS"/>
</dbReference>
<keyword evidence="4 7" id="KW-0862">Zinc</keyword>
<sequence>MLTLLTLDEHEDVAAEAQEDAVSDLLHFRSGSLCSVCSICQHCSSGCEKCPCEEGDESDHCDHCQGCSSCYLCPILCDTICSPDWNHKMFPSSLLLWLGLGALVKCAAGSDWCYTGCAHSPSHWGDVSSLCGGQRQSPIDIDTSKVHADPKLLNFTFKNFSSQKVIKSITNNGHTVKCSLEDNEVEVSGGGLDATYSTLQFHFHWGETDHHPGSEHTIDQHRYPMEMHIVSLKKGLTVEQAVADPTGIAALGFFLNATEDGDVSGPWGELTSYLTSKTNIETAINHNISIDDLIGNVSRTKYFRYNGSLTTPDCNEAVVWTVFQEPININKNLIARFSAITGLTNLYRPAQTLNGSQVFASPGVSPPSEAWCYDDHCKYNQANWQLLSLSNCGGERQSPINIETKNAVVNKALDAFTFTKFDDKHTINYITNTGHAVKCVLIENKVEVSGGGLGHVYSILQFHFHWGSNDSMGSEHAVDSKRYPMEMHIVTKRKDLTLDEAVKTPNGLAVLGFFIEPTLTKSSSSSSSSSSSTGHETNPTQSPTANMESWKKLSNYLSAIKDIGSTANVTEEISIDDLLGDVTQTVYYRYNGSLTTPMCNEAVVWTVFEESVKVDRDLIMLFPTQMRYNNVFRALQTLHSRTVYKSQASTSAPVMQSLLPACLFTIVSNLHP</sequence>
<dbReference type="AlphaFoldDB" id="A0A9N7TGY0"/>
<evidence type="ECO:0000256" key="6">
    <source>
        <dbReference type="ARBA" id="ARBA00023239"/>
    </source>
</evidence>
<comment type="caution">
    <text evidence="10">The sequence shown here is derived from an EMBL/GenBank/DDBJ whole genome shotgun (WGS) entry which is preliminary data.</text>
</comment>
<dbReference type="SMART" id="SM01057">
    <property type="entry name" value="Carb_anhydrase"/>
    <property type="match status" value="2"/>
</dbReference>
<dbReference type="PANTHER" id="PTHR18952:SF200">
    <property type="entry name" value="CARBONIC ANHYDRASE"/>
    <property type="match status" value="1"/>
</dbReference>
<protein>
    <recommendedName>
        <fullName evidence="2 7">Carbonic anhydrase</fullName>
        <ecNumber evidence="2 7">4.2.1.1</ecNumber>
    </recommendedName>
</protein>
<dbReference type="InterPro" id="IPR036398">
    <property type="entry name" value="CA_dom_sf"/>
</dbReference>
<keyword evidence="6 7" id="KW-0456">Lyase</keyword>
<dbReference type="InterPro" id="IPR023561">
    <property type="entry name" value="Carbonic_anhydrase_a-class"/>
</dbReference>
<evidence type="ECO:0000256" key="8">
    <source>
        <dbReference type="SAM" id="MobiDB-lite"/>
    </source>
</evidence>
<gene>
    <name evidence="10" type="ORF">PLEPLA_LOCUS594</name>
</gene>
<dbReference type="Gene3D" id="3.10.200.10">
    <property type="entry name" value="Alpha carbonic anhydrase"/>
    <property type="match status" value="2"/>
</dbReference>
<feature type="compositionally biased region" description="Polar residues" evidence="8">
    <location>
        <begin position="533"/>
        <end position="546"/>
    </location>
</feature>
<dbReference type="Pfam" id="PF00194">
    <property type="entry name" value="Carb_anhydrase"/>
    <property type="match status" value="2"/>
</dbReference>
<dbReference type="PROSITE" id="PS51144">
    <property type="entry name" value="ALPHA_CA_2"/>
    <property type="match status" value="2"/>
</dbReference>
<feature type="region of interest" description="Disordered" evidence="8">
    <location>
        <begin position="523"/>
        <end position="546"/>
    </location>
</feature>
<evidence type="ECO:0000259" key="9">
    <source>
        <dbReference type="PROSITE" id="PS51144"/>
    </source>
</evidence>
<evidence type="ECO:0000256" key="3">
    <source>
        <dbReference type="ARBA" id="ARBA00022723"/>
    </source>
</evidence>
<evidence type="ECO:0000256" key="1">
    <source>
        <dbReference type="ARBA" id="ARBA00010718"/>
    </source>
</evidence>
<feature type="domain" description="Alpha-carbonic anhydrase" evidence="9">
    <location>
        <begin position="369"/>
        <end position="647"/>
    </location>
</feature>
<dbReference type="Proteomes" id="UP001153269">
    <property type="component" value="Unassembled WGS sequence"/>
</dbReference>
<feature type="compositionally biased region" description="Low complexity" evidence="8">
    <location>
        <begin position="523"/>
        <end position="532"/>
    </location>
</feature>
<evidence type="ECO:0000313" key="10">
    <source>
        <dbReference type="EMBL" id="CAB1412900.1"/>
    </source>
</evidence>
<dbReference type="InterPro" id="IPR001148">
    <property type="entry name" value="CA_dom"/>
</dbReference>
<accession>A0A9N7TGY0</accession>
<dbReference type="EC" id="4.2.1.1" evidence="2 7"/>
<dbReference type="GO" id="GO:0008270">
    <property type="term" value="F:zinc ion binding"/>
    <property type="evidence" value="ECO:0007669"/>
    <property type="project" value="UniProtKB-UniRule"/>
</dbReference>
<reference evidence="10" key="1">
    <citation type="submission" date="2020-03" db="EMBL/GenBank/DDBJ databases">
        <authorList>
            <person name="Weist P."/>
        </authorList>
    </citation>
    <scope>NUCLEOTIDE SEQUENCE</scope>
</reference>
<dbReference type="EMBL" id="CADEAL010000025">
    <property type="protein sequence ID" value="CAB1412900.1"/>
    <property type="molecule type" value="Genomic_DNA"/>
</dbReference>
<evidence type="ECO:0000313" key="11">
    <source>
        <dbReference type="Proteomes" id="UP001153269"/>
    </source>
</evidence>
<keyword evidence="3 7" id="KW-0479">Metal-binding</keyword>
<comment type="cofactor">
    <cofactor evidence="7">
        <name>Zn(2+)</name>
        <dbReference type="ChEBI" id="CHEBI:29105"/>
    </cofactor>
</comment>
<comment type="catalytic activity">
    <reaction evidence="7">
        <text>hydrogencarbonate + H(+) = CO2 + H2O</text>
        <dbReference type="Rhea" id="RHEA:10748"/>
        <dbReference type="ChEBI" id="CHEBI:15377"/>
        <dbReference type="ChEBI" id="CHEBI:15378"/>
        <dbReference type="ChEBI" id="CHEBI:16526"/>
        <dbReference type="ChEBI" id="CHEBI:17544"/>
        <dbReference type="EC" id="4.2.1.1"/>
    </reaction>
</comment>
<dbReference type="PROSITE" id="PS00162">
    <property type="entry name" value="ALPHA_CA_1"/>
    <property type="match status" value="2"/>
</dbReference>
<evidence type="ECO:0000256" key="7">
    <source>
        <dbReference type="RuleBase" id="RU367011"/>
    </source>
</evidence>
<organism evidence="10 11">
    <name type="scientific">Pleuronectes platessa</name>
    <name type="common">European plaice</name>
    <dbReference type="NCBI Taxonomy" id="8262"/>
    <lineage>
        <taxon>Eukaryota</taxon>
        <taxon>Metazoa</taxon>
        <taxon>Chordata</taxon>
        <taxon>Craniata</taxon>
        <taxon>Vertebrata</taxon>
        <taxon>Euteleostomi</taxon>
        <taxon>Actinopterygii</taxon>
        <taxon>Neopterygii</taxon>
        <taxon>Teleostei</taxon>
        <taxon>Neoteleostei</taxon>
        <taxon>Acanthomorphata</taxon>
        <taxon>Carangaria</taxon>
        <taxon>Pleuronectiformes</taxon>
        <taxon>Pleuronectoidei</taxon>
        <taxon>Pleuronectidae</taxon>
        <taxon>Pleuronectes</taxon>
    </lineage>
</organism>
<dbReference type="PANTHER" id="PTHR18952">
    <property type="entry name" value="CARBONIC ANHYDRASE"/>
    <property type="match status" value="1"/>
</dbReference>
<keyword evidence="11" id="KW-1185">Reference proteome</keyword>
<proteinExistence type="inferred from homology"/>
<dbReference type="GO" id="GO:0004089">
    <property type="term" value="F:carbonate dehydratase activity"/>
    <property type="evidence" value="ECO:0007669"/>
    <property type="project" value="UniProtKB-UniRule"/>
</dbReference>
<name>A0A9N7TGY0_PLEPL</name>
<dbReference type="FunFam" id="3.10.200.10:FF:000003">
    <property type="entry name" value="Carbonic anhydrase 12"/>
    <property type="match status" value="1"/>
</dbReference>
<dbReference type="SUPFAM" id="SSF51069">
    <property type="entry name" value="Carbonic anhydrase"/>
    <property type="match status" value="2"/>
</dbReference>
<evidence type="ECO:0000256" key="5">
    <source>
        <dbReference type="ARBA" id="ARBA00023180"/>
    </source>
</evidence>
<feature type="domain" description="Alpha-carbonic anhydrase" evidence="9">
    <location>
        <begin position="110"/>
        <end position="362"/>
    </location>
</feature>
<evidence type="ECO:0000256" key="2">
    <source>
        <dbReference type="ARBA" id="ARBA00012925"/>
    </source>
</evidence>